<name>A0ABP9L863_9GAMM</name>
<sequence>MNSAPKDRQRFARFLARIPPRWRQSWIGRGLFALVLLYALYLLAGNVFINTPIGEWTANRKPEKFHIEWGPGFTLWPGRVTVWDVKMGGQAGRTKWSVVAGKTSGRVAIWPLLRKEVRVPDVFATDVSGEVDMLPTRRPPPVARPGGWVLNFERIRSDSIRKGRFQTLTLEGTGRAEVGFYKQLRGGALELMPSTAHFDKAKLALKGDEMLHDATIDARFAIARHTRAQAPGAQKLLLTDAQLQLDGVTTTLKTGIDSKGHFTVDTVPGDGRASAKLGFARGVLTPGSKLQWHMPITGTDVAGRPRSGALDLSMDVDRDIVVKARAPSRTDSNLTLDADLRVRGNQIPLKDFHSLIPRSSGHVVGRWQFASLRWLGAFFTNAPWLALDGAGAVDADVRIVDGRVAAGSRISVPEVDAVAHVMGNRIRGRARADGRLDAGPDGKPLPSLELVMEQFNIAADDAPTQPYVDGHDLRLTMQTVSSFQREDLRKPDAMQQVREAMKARLTFSDARVPDLRAYNRYLPQSHLRFDGGSGTLSGDLSLDGAGDVGSGSVRIKASNAQLHAAGIGLRGNIDVDTPLRRADLSGHNFNIDGTRLNLTGISFTEPGGESRSGWWARIQLERARMDWDRPISIDARARVAMKDVGFLLSMFSRQRDYPKWVYKMIDSGQAQVSGNVQWKGDVLVLDRVDASNQRYDLKARLRLRGKSRTGSLYAKWGVLSCAVAVNNGQRDFHMIRAREWYDGQPALLR</sequence>
<evidence type="ECO:0008006" key="4">
    <source>
        <dbReference type="Google" id="ProtNLM"/>
    </source>
</evidence>
<evidence type="ECO:0000256" key="1">
    <source>
        <dbReference type="SAM" id="Phobius"/>
    </source>
</evidence>
<dbReference type="Proteomes" id="UP001501083">
    <property type="component" value="Unassembled WGS sequence"/>
</dbReference>
<proteinExistence type="predicted"/>
<dbReference type="EMBL" id="BAABKY010000002">
    <property type="protein sequence ID" value="GAA5072432.1"/>
    <property type="molecule type" value="Genomic_DNA"/>
</dbReference>
<comment type="caution">
    <text evidence="2">The sequence shown here is derived from an EMBL/GenBank/DDBJ whole genome shotgun (WGS) entry which is preliminary data.</text>
</comment>
<dbReference type="RefSeq" id="WP_158986945.1">
    <property type="nucleotide sequence ID" value="NZ_BAABKY010000002.1"/>
</dbReference>
<keyword evidence="1" id="KW-0472">Membrane</keyword>
<reference evidence="3" key="1">
    <citation type="journal article" date="2019" name="Int. J. Syst. Evol. Microbiol.">
        <title>The Global Catalogue of Microorganisms (GCM) 10K type strain sequencing project: providing services to taxonomists for standard genome sequencing and annotation.</title>
        <authorList>
            <consortium name="The Broad Institute Genomics Platform"/>
            <consortium name="The Broad Institute Genome Sequencing Center for Infectious Disease"/>
            <person name="Wu L."/>
            <person name="Ma J."/>
        </authorList>
    </citation>
    <scope>NUCLEOTIDE SEQUENCE [LARGE SCALE GENOMIC DNA]</scope>
    <source>
        <strain evidence="3">JCM 19212</strain>
    </source>
</reference>
<keyword evidence="3" id="KW-1185">Reference proteome</keyword>
<evidence type="ECO:0000313" key="3">
    <source>
        <dbReference type="Proteomes" id="UP001501083"/>
    </source>
</evidence>
<gene>
    <name evidence="2" type="ORF">GCM10025759_12320</name>
</gene>
<keyword evidence="1" id="KW-1133">Transmembrane helix</keyword>
<protein>
    <recommendedName>
        <fullName evidence="4">Translocation/assembly module TamB</fullName>
    </recommendedName>
</protein>
<organism evidence="2 3">
    <name type="scientific">Lysobacter panacisoli</name>
    <dbReference type="NCBI Taxonomy" id="1255263"/>
    <lineage>
        <taxon>Bacteria</taxon>
        <taxon>Pseudomonadati</taxon>
        <taxon>Pseudomonadota</taxon>
        <taxon>Gammaproteobacteria</taxon>
        <taxon>Lysobacterales</taxon>
        <taxon>Lysobacteraceae</taxon>
        <taxon>Lysobacter</taxon>
    </lineage>
</organism>
<keyword evidence="1" id="KW-0812">Transmembrane</keyword>
<accession>A0ABP9L863</accession>
<feature type="transmembrane region" description="Helical" evidence="1">
    <location>
        <begin position="26"/>
        <end position="44"/>
    </location>
</feature>
<evidence type="ECO:0000313" key="2">
    <source>
        <dbReference type="EMBL" id="GAA5072432.1"/>
    </source>
</evidence>